<protein>
    <submittedName>
        <fullName evidence="2">Uncharacterized protein</fullName>
    </submittedName>
</protein>
<comment type="caution">
    <text evidence="2">The sequence shown here is derived from an EMBL/GenBank/DDBJ whole genome shotgun (WGS) entry which is preliminary data.</text>
</comment>
<dbReference type="AlphaFoldDB" id="A0A4Y7TZS1"/>
<dbReference type="Proteomes" id="UP000298030">
    <property type="component" value="Unassembled WGS sequence"/>
</dbReference>
<organism evidence="2 3">
    <name type="scientific">Coprinellus micaceus</name>
    <name type="common">Glistening ink-cap mushroom</name>
    <name type="synonym">Coprinus micaceus</name>
    <dbReference type="NCBI Taxonomy" id="71717"/>
    <lineage>
        <taxon>Eukaryota</taxon>
        <taxon>Fungi</taxon>
        <taxon>Dikarya</taxon>
        <taxon>Basidiomycota</taxon>
        <taxon>Agaricomycotina</taxon>
        <taxon>Agaricomycetes</taxon>
        <taxon>Agaricomycetidae</taxon>
        <taxon>Agaricales</taxon>
        <taxon>Agaricineae</taxon>
        <taxon>Psathyrellaceae</taxon>
        <taxon>Coprinellus</taxon>
    </lineage>
</organism>
<evidence type="ECO:0000313" key="2">
    <source>
        <dbReference type="EMBL" id="TEB39665.1"/>
    </source>
</evidence>
<accession>A0A4Y7TZS1</accession>
<keyword evidence="1" id="KW-0472">Membrane</keyword>
<name>A0A4Y7TZS1_COPMI</name>
<proteinExistence type="predicted"/>
<reference evidence="2 3" key="1">
    <citation type="journal article" date="2019" name="Nat. Ecol. Evol.">
        <title>Megaphylogeny resolves global patterns of mushroom evolution.</title>
        <authorList>
            <person name="Varga T."/>
            <person name="Krizsan K."/>
            <person name="Foldi C."/>
            <person name="Dima B."/>
            <person name="Sanchez-Garcia M."/>
            <person name="Sanchez-Ramirez S."/>
            <person name="Szollosi G.J."/>
            <person name="Szarkandi J.G."/>
            <person name="Papp V."/>
            <person name="Albert L."/>
            <person name="Andreopoulos W."/>
            <person name="Angelini C."/>
            <person name="Antonin V."/>
            <person name="Barry K.W."/>
            <person name="Bougher N.L."/>
            <person name="Buchanan P."/>
            <person name="Buyck B."/>
            <person name="Bense V."/>
            <person name="Catcheside P."/>
            <person name="Chovatia M."/>
            <person name="Cooper J."/>
            <person name="Damon W."/>
            <person name="Desjardin D."/>
            <person name="Finy P."/>
            <person name="Geml J."/>
            <person name="Haridas S."/>
            <person name="Hughes K."/>
            <person name="Justo A."/>
            <person name="Karasinski D."/>
            <person name="Kautmanova I."/>
            <person name="Kiss B."/>
            <person name="Kocsube S."/>
            <person name="Kotiranta H."/>
            <person name="LaButti K.M."/>
            <person name="Lechner B.E."/>
            <person name="Liimatainen K."/>
            <person name="Lipzen A."/>
            <person name="Lukacs Z."/>
            <person name="Mihaltcheva S."/>
            <person name="Morgado L.N."/>
            <person name="Niskanen T."/>
            <person name="Noordeloos M.E."/>
            <person name="Ohm R.A."/>
            <person name="Ortiz-Santana B."/>
            <person name="Ovrebo C."/>
            <person name="Racz N."/>
            <person name="Riley R."/>
            <person name="Savchenko A."/>
            <person name="Shiryaev A."/>
            <person name="Soop K."/>
            <person name="Spirin V."/>
            <person name="Szebenyi C."/>
            <person name="Tomsovsky M."/>
            <person name="Tulloss R.E."/>
            <person name="Uehling J."/>
            <person name="Grigoriev I.V."/>
            <person name="Vagvolgyi C."/>
            <person name="Papp T."/>
            <person name="Martin F.M."/>
            <person name="Miettinen O."/>
            <person name="Hibbett D.S."/>
            <person name="Nagy L.G."/>
        </authorList>
    </citation>
    <scope>NUCLEOTIDE SEQUENCE [LARGE SCALE GENOMIC DNA]</scope>
    <source>
        <strain evidence="2 3">FP101781</strain>
    </source>
</reference>
<evidence type="ECO:0000256" key="1">
    <source>
        <dbReference type="SAM" id="Phobius"/>
    </source>
</evidence>
<keyword evidence="1" id="KW-1133">Transmembrane helix</keyword>
<feature type="transmembrane region" description="Helical" evidence="1">
    <location>
        <begin position="6"/>
        <end position="27"/>
    </location>
</feature>
<dbReference type="EMBL" id="QPFP01000001">
    <property type="protein sequence ID" value="TEB39665.1"/>
    <property type="molecule type" value="Genomic_DNA"/>
</dbReference>
<sequence>MGDVVFVVQMLVLIVLVMKVGGAVVVVNTSVSTVRVPTISSSVLVNVGSVTHWPVAISPS</sequence>
<evidence type="ECO:0000313" key="3">
    <source>
        <dbReference type="Proteomes" id="UP000298030"/>
    </source>
</evidence>
<gene>
    <name evidence="2" type="ORF">FA13DRAFT_1723890</name>
</gene>
<keyword evidence="1" id="KW-0812">Transmembrane</keyword>
<keyword evidence="3" id="KW-1185">Reference proteome</keyword>